<evidence type="ECO:0000313" key="2">
    <source>
        <dbReference type="Proteomes" id="UP000254737"/>
    </source>
</evidence>
<name>A0A376G145_9FLAO</name>
<reference evidence="1 2" key="1">
    <citation type="submission" date="2018-06" db="EMBL/GenBank/DDBJ databases">
        <authorList>
            <consortium name="Pathogen Informatics"/>
            <person name="Doyle S."/>
        </authorList>
    </citation>
    <scope>NUCLEOTIDE SEQUENCE [LARGE SCALE GENOMIC DNA]</scope>
    <source>
        <strain evidence="1 2">NCTC13456</strain>
    </source>
</reference>
<dbReference type="RefSeq" id="WP_180905924.1">
    <property type="nucleotide sequence ID" value="NZ_CP040908.1"/>
</dbReference>
<organism evidence="1 2">
    <name type="scientific">Empedobacter falsenii</name>
    <dbReference type="NCBI Taxonomy" id="343874"/>
    <lineage>
        <taxon>Bacteria</taxon>
        <taxon>Pseudomonadati</taxon>
        <taxon>Bacteroidota</taxon>
        <taxon>Flavobacteriia</taxon>
        <taxon>Flavobacteriales</taxon>
        <taxon>Weeksellaceae</taxon>
        <taxon>Empedobacter</taxon>
    </lineage>
</organism>
<sequence length="57" mass="6293">MKNILYITGLVLILTSILLILEFSDSNRMSLIAGMILPIGLAFNILGFTLKTNPLKE</sequence>
<accession>A0A376G145</accession>
<protein>
    <submittedName>
        <fullName evidence="1">Uncharacterized protein</fullName>
    </submittedName>
</protein>
<proteinExistence type="predicted"/>
<gene>
    <name evidence="1" type="ORF">NCTC13456_00965</name>
</gene>
<dbReference type="GeneID" id="78400291"/>
<dbReference type="EMBL" id="UFXS01000001">
    <property type="protein sequence ID" value="STD54349.1"/>
    <property type="molecule type" value="Genomic_DNA"/>
</dbReference>
<dbReference type="AlphaFoldDB" id="A0A376G145"/>
<evidence type="ECO:0000313" key="1">
    <source>
        <dbReference type="EMBL" id="STD54349.1"/>
    </source>
</evidence>
<dbReference type="Proteomes" id="UP000254737">
    <property type="component" value="Unassembled WGS sequence"/>
</dbReference>